<dbReference type="EMBL" id="UGTZ01000001">
    <property type="protein sequence ID" value="SUC30213.1"/>
    <property type="molecule type" value="Genomic_DNA"/>
</dbReference>
<proteinExistence type="predicted"/>
<evidence type="ECO:0000313" key="2">
    <source>
        <dbReference type="EMBL" id="SUC30213.1"/>
    </source>
</evidence>
<name>A0A379FPC4_PRORE</name>
<dbReference type="SUPFAM" id="SSF51366">
    <property type="entry name" value="Ribulose-phoshate binding barrel"/>
    <property type="match status" value="1"/>
</dbReference>
<reference evidence="2 3" key="1">
    <citation type="submission" date="2018-06" db="EMBL/GenBank/DDBJ databases">
        <authorList>
            <consortium name="Pathogen Informatics"/>
            <person name="Doyle S."/>
        </authorList>
    </citation>
    <scope>NUCLEOTIDE SEQUENCE [LARGE SCALE GENOMIC DNA]</scope>
    <source>
        <strain evidence="2 3">NCTC11801</strain>
    </source>
</reference>
<protein>
    <recommendedName>
        <fullName evidence="1">DUF7916 domain-containing protein</fullName>
    </recommendedName>
</protein>
<feature type="domain" description="DUF7916" evidence="1">
    <location>
        <begin position="31"/>
        <end position="334"/>
    </location>
</feature>
<sequence length="334" mass="36283">MIYFEGVNFTAKEHFIHFVENKGIAMQRRYLDCSASEIVKLNKKNLLESIKASEGRILVSETIGTIQPVLMTVTNAELAASQGADILLLNVFDVNQPIMQGLPEGVEPEEIIRTLKHLTGRAIGVNLEPVPEGFNNPTQDAQWKMSEGRLATVKNALKLKEMGADIIVLTGNPGNGVTNQEINQSLKELKAVVGEDIVLITGKMHAAGVLNASAEQLITDDDIRTFINNGADIILLPAPGTVPGISLEFVQKMVGYCHSQGVMTMTAIGTSQEGADLQTIRQIALMCKMAGTDLHHIGDSGYNGIALPENILNYSIVIRGVRHTYSRIARSVNR</sequence>
<dbReference type="InterPro" id="IPR011060">
    <property type="entry name" value="RibuloseP-bd_barrel"/>
</dbReference>
<dbReference type="InterPro" id="IPR057238">
    <property type="entry name" value="DUF7916"/>
</dbReference>
<evidence type="ECO:0000259" key="1">
    <source>
        <dbReference type="Pfam" id="PF25509"/>
    </source>
</evidence>
<evidence type="ECO:0000313" key="3">
    <source>
        <dbReference type="Proteomes" id="UP000254208"/>
    </source>
</evidence>
<gene>
    <name evidence="2" type="ORF">NCTC11801_01138</name>
</gene>
<dbReference type="Proteomes" id="UP000254208">
    <property type="component" value="Unassembled WGS sequence"/>
</dbReference>
<dbReference type="AlphaFoldDB" id="A0A379FPC4"/>
<organism evidence="2 3">
    <name type="scientific">Providencia rettgeri</name>
    <dbReference type="NCBI Taxonomy" id="587"/>
    <lineage>
        <taxon>Bacteria</taxon>
        <taxon>Pseudomonadati</taxon>
        <taxon>Pseudomonadota</taxon>
        <taxon>Gammaproteobacteria</taxon>
        <taxon>Enterobacterales</taxon>
        <taxon>Morganellaceae</taxon>
        <taxon>Providencia</taxon>
    </lineage>
</organism>
<dbReference type="Pfam" id="PF25509">
    <property type="entry name" value="DUF7916"/>
    <property type="match status" value="1"/>
</dbReference>
<accession>A0A379FPC4</accession>